<name>A0A243ALG1_BACTU</name>
<dbReference type="SMART" id="SM00382">
    <property type="entry name" value="AAA"/>
    <property type="match status" value="1"/>
</dbReference>
<dbReference type="Pfam" id="PF12002">
    <property type="entry name" value="MgsA_C"/>
    <property type="match status" value="1"/>
</dbReference>
<dbReference type="PANTHER" id="PTHR13779:SF7">
    <property type="entry name" value="ATPASE WRNIP1"/>
    <property type="match status" value="1"/>
</dbReference>
<dbReference type="InterPro" id="IPR021886">
    <property type="entry name" value="MgsA_C"/>
</dbReference>
<gene>
    <name evidence="3" type="ORF">BK732_05350</name>
</gene>
<dbReference type="SUPFAM" id="SSF52540">
    <property type="entry name" value="P-loop containing nucleoside triphosphate hydrolases"/>
    <property type="match status" value="1"/>
</dbReference>
<dbReference type="GO" id="GO:0006261">
    <property type="term" value="P:DNA-templated DNA replication"/>
    <property type="evidence" value="ECO:0007669"/>
    <property type="project" value="TreeGrafter"/>
</dbReference>
<dbReference type="InterPro" id="IPR003959">
    <property type="entry name" value="ATPase_AAA_core"/>
</dbReference>
<comment type="caution">
    <text evidence="3">The sequence shown here is derived from an EMBL/GenBank/DDBJ whole genome shotgun (WGS) entry which is preliminary data.</text>
</comment>
<dbReference type="InterPro" id="IPR051314">
    <property type="entry name" value="AAA_ATPase_RarA/MGS1/WRNIP1"/>
</dbReference>
<dbReference type="Proteomes" id="UP000194860">
    <property type="component" value="Unassembled WGS sequence"/>
</dbReference>
<dbReference type="GO" id="GO:0003677">
    <property type="term" value="F:DNA binding"/>
    <property type="evidence" value="ECO:0007669"/>
    <property type="project" value="InterPro"/>
</dbReference>
<organism evidence="3 4">
    <name type="scientific">Bacillus thuringiensis serovar navarrensis</name>
    <dbReference type="NCBI Taxonomy" id="339658"/>
    <lineage>
        <taxon>Bacteria</taxon>
        <taxon>Bacillati</taxon>
        <taxon>Bacillota</taxon>
        <taxon>Bacilli</taxon>
        <taxon>Bacillales</taxon>
        <taxon>Bacillaceae</taxon>
        <taxon>Bacillus</taxon>
        <taxon>Bacillus cereus group</taxon>
    </lineage>
</organism>
<dbReference type="SUPFAM" id="SSF48019">
    <property type="entry name" value="post-AAA+ oligomerization domain-like"/>
    <property type="match status" value="1"/>
</dbReference>
<protein>
    <recommendedName>
        <fullName evidence="2">AAA+ ATPase domain-containing protein</fullName>
    </recommendedName>
</protein>
<evidence type="ECO:0000256" key="1">
    <source>
        <dbReference type="ARBA" id="ARBA00008959"/>
    </source>
</evidence>
<dbReference type="Pfam" id="PF00004">
    <property type="entry name" value="AAA"/>
    <property type="match status" value="1"/>
</dbReference>
<evidence type="ECO:0000313" key="3">
    <source>
        <dbReference type="EMBL" id="OTY26769.1"/>
    </source>
</evidence>
<proteinExistence type="inferred from homology"/>
<dbReference type="GO" id="GO:0005524">
    <property type="term" value="F:ATP binding"/>
    <property type="evidence" value="ECO:0007669"/>
    <property type="project" value="InterPro"/>
</dbReference>
<dbReference type="InterPro" id="IPR027417">
    <property type="entry name" value="P-loop_NTPase"/>
</dbReference>
<evidence type="ECO:0000313" key="4">
    <source>
        <dbReference type="Proteomes" id="UP000194860"/>
    </source>
</evidence>
<dbReference type="EMBL" id="NFDG01000038">
    <property type="protein sequence ID" value="OTY26769.1"/>
    <property type="molecule type" value="Genomic_DNA"/>
</dbReference>
<dbReference type="AlphaFoldDB" id="A0A243ALG1"/>
<dbReference type="InterPro" id="IPR003593">
    <property type="entry name" value="AAA+_ATPase"/>
</dbReference>
<dbReference type="GO" id="GO:0008047">
    <property type="term" value="F:enzyme activator activity"/>
    <property type="evidence" value="ECO:0007669"/>
    <property type="project" value="TreeGrafter"/>
</dbReference>
<dbReference type="InterPro" id="IPR008921">
    <property type="entry name" value="DNA_pol3_clamp-load_cplx_C"/>
</dbReference>
<dbReference type="GO" id="GO:0000731">
    <property type="term" value="P:DNA synthesis involved in DNA repair"/>
    <property type="evidence" value="ECO:0007669"/>
    <property type="project" value="TreeGrafter"/>
</dbReference>
<dbReference type="GO" id="GO:0016887">
    <property type="term" value="F:ATP hydrolysis activity"/>
    <property type="evidence" value="ECO:0007669"/>
    <property type="project" value="InterPro"/>
</dbReference>
<evidence type="ECO:0000259" key="2">
    <source>
        <dbReference type="SMART" id="SM00382"/>
    </source>
</evidence>
<sequence>MVKILTEFLRPKSMEEVLGQSHLKKKNHPIMKMLENKNLKSILLYGPPGTGKSSLAKILAKSSDLPFEEMNATVNSTGDIREVIEKHSSSFVLILDEIHYLNKRLQSILLSYMEEGKVICIGTTTENPYKTIADAIRSRMFLTKVYPPNRTEVKLLIQKIKKIFNNIEIEPEAEELIMGAYENDVRKFITTLDLLFNIEENIITLEDVQSVLGITQGDDPSKLMSAFIKSLRGSDENASLYYLCRMIRVGVPGSQIFRRLSIFAAEDVGLAKPDVMQSIASAQQLYNNLGDEEYDSILILANLVVYLSLIPKSRSIVEAVQTTFKEIESGYLPSVPEYLLNYYKGNKKAGEIDTPFLPESCRNRVFFTPWDVGQEASVRKFLEKRRNS</sequence>
<dbReference type="Gene3D" id="1.20.272.10">
    <property type="match status" value="1"/>
</dbReference>
<dbReference type="GO" id="GO:0017116">
    <property type="term" value="F:single-stranded DNA helicase activity"/>
    <property type="evidence" value="ECO:0007669"/>
    <property type="project" value="TreeGrafter"/>
</dbReference>
<dbReference type="Gene3D" id="3.40.50.300">
    <property type="entry name" value="P-loop containing nucleotide triphosphate hydrolases"/>
    <property type="match status" value="1"/>
</dbReference>
<dbReference type="RefSeq" id="WP_088031201.1">
    <property type="nucleotide sequence ID" value="NZ_NFDG01000038.1"/>
</dbReference>
<accession>A0A243ALG1</accession>
<dbReference type="CDD" id="cd00009">
    <property type="entry name" value="AAA"/>
    <property type="match status" value="1"/>
</dbReference>
<reference evidence="3 4" key="1">
    <citation type="submission" date="2016-10" db="EMBL/GenBank/DDBJ databases">
        <title>Comparative genomics of Bacillus thuringiensis reveals a path to pathogens against multiple invertebrate hosts.</title>
        <authorList>
            <person name="Zheng J."/>
            <person name="Gao Q."/>
            <person name="Liu H."/>
            <person name="Peng D."/>
            <person name="Ruan L."/>
            <person name="Sun M."/>
        </authorList>
    </citation>
    <scope>NUCLEOTIDE SEQUENCE [LARGE SCALE GENOMIC DNA]</scope>
    <source>
        <strain evidence="3">BGSC 4BM1</strain>
    </source>
</reference>
<feature type="domain" description="AAA+ ATPase" evidence="2">
    <location>
        <begin position="38"/>
        <end position="151"/>
    </location>
</feature>
<dbReference type="PANTHER" id="PTHR13779">
    <property type="entry name" value="WERNER HELICASE-INTERACTING PROTEIN 1 FAMILY MEMBER"/>
    <property type="match status" value="1"/>
</dbReference>
<comment type="similarity">
    <text evidence="1">Belongs to the AAA ATPase family. RarA/MGS1/WRNIP1 subfamily.</text>
</comment>